<evidence type="ECO:0000313" key="3">
    <source>
        <dbReference type="EMBL" id="EQD38966.1"/>
    </source>
</evidence>
<dbReference type="EMBL" id="AUZX01012539">
    <property type="protein sequence ID" value="EQD38966.1"/>
    <property type="molecule type" value="Genomic_DNA"/>
</dbReference>
<feature type="compositionally biased region" description="Polar residues" evidence="1">
    <location>
        <begin position="162"/>
        <end position="181"/>
    </location>
</feature>
<dbReference type="AlphaFoldDB" id="T0YTR1"/>
<dbReference type="InterPro" id="IPR015032">
    <property type="entry name" value="ThsB__TIR-like_domain"/>
</dbReference>
<protein>
    <submittedName>
        <fullName evidence="3">MTH538 TIR-like domain protein</fullName>
    </submittedName>
</protein>
<feature type="domain" description="Thoeris protein ThsB TIR-like" evidence="2">
    <location>
        <begin position="8"/>
        <end position="107"/>
    </location>
</feature>
<reference evidence="3" key="2">
    <citation type="journal article" date="2014" name="ISME J.">
        <title>Microbial stratification in low pH oxic and suboxic macroscopic growths along an acid mine drainage.</title>
        <authorList>
            <person name="Mendez-Garcia C."/>
            <person name="Mesa V."/>
            <person name="Sprenger R.R."/>
            <person name="Richter M."/>
            <person name="Diez M.S."/>
            <person name="Solano J."/>
            <person name="Bargiela R."/>
            <person name="Golyshina O.V."/>
            <person name="Manteca A."/>
            <person name="Ramos J.L."/>
            <person name="Gallego J.R."/>
            <person name="Llorente I."/>
            <person name="Martins Dos Santos V.A."/>
            <person name="Jensen O.N."/>
            <person name="Pelaez A.I."/>
            <person name="Sanchez J."/>
            <person name="Ferrer M."/>
        </authorList>
    </citation>
    <scope>NUCLEOTIDE SEQUENCE</scope>
</reference>
<sequence>MNDRHKIFVSYHHALDESYKKIFELRFGNAFGAIVPGSVQVGDIDPNLPTETIRQKIRDEYLRDTSVTVVLIGAQTWQRKHIDWEIGSSIRQTEYNPRSGLLGIVLPTYPRTDPTKYNQHTIPPRLYDNIKCEFATIYNWSDDPTTVQGWIHDAYLRKSTKQPDNSRPSFGKNRSGTEWTD</sequence>
<name>T0YTR1_9ZZZZ</name>
<accession>T0YTR1</accession>
<reference evidence="3" key="1">
    <citation type="submission" date="2013-08" db="EMBL/GenBank/DDBJ databases">
        <authorList>
            <person name="Mendez C."/>
            <person name="Richter M."/>
            <person name="Ferrer M."/>
            <person name="Sanchez J."/>
        </authorList>
    </citation>
    <scope>NUCLEOTIDE SEQUENCE</scope>
</reference>
<organism evidence="3">
    <name type="scientific">mine drainage metagenome</name>
    <dbReference type="NCBI Taxonomy" id="410659"/>
    <lineage>
        <taxon>unclassified sequences</taxon>
        <taxon>metagenomes</taxon>
        <taxon>ecological metagenomes</taxon>
    </lineage>
</organism>
<dbReference type="Pfam" id="PF08937">
    <property type="entry name" value="ThsB_TIR"/>
    <property type="match status" value="1"/>
</dbReference>
<evidence type="ECO:0000259" key="2">
    <source>
        <dbReference type="Pfam" id="PF08937"/>
    </source>
</evidence>
<gene>
    <name evidence="3" type="ORF">B1A_17062</name>
</gene>
<comment type="caution">
    <text evidence="3">The sequence shown here is derived from an EMBL/GenBank/DDBJ whole genome shotgun (WGS) entry which is preliminary data.</text>
</comment>
<evidence type="ECO:0000256" key="1">
    <source>
        <dbReference type="SAM" id="MobiDB-lite"/>
    </source>
</evidence>
<proteinExistence type="predicted"/>
<feature type="region of interest" description="Disordered" evidence="1">
    <location>
        <begin position="160"/>
        <end position="181"/>
    </location>
</feature>